<dbReference type="FunFam" id="1.20.1250.20:FF:000218">
    <property type="entry name" value="facilitated trehalose transporter Tret1"/>
    <property type="match status" value="1"/>
</dbReference>
<comment type="caution">
    <text evidence="11">The sequence shown here is derived from an EMBL/GenBank/DDBJ whole genome shotgun (WGS) entry which is preliminary data.</text>
</comment>
<dbReference type="InterPro" id="IPR003663">
    <property type="entry name" value="Sugar/inositol_transpt"/>
</dbReference>
<protein>
    <submittedName>
        <fullName evidence="11">(diamondback moth) hypothetical protein</fullName>
    </submittedName>
</protein>
<sequence length="517" mass="55925">MEIEEKREKYREKGSARNQIFTALVATVPTFTYGIQIGWLSPMAAILKSAMTPARAPLTGGDISWMAAALPLAAIVGIPFFSYSSDRFGRKISIILCSLLSCVSWIMKLTAGDAGAFIAARVLAGLAASGCFVVVPVYIREISEDAWRGALGSLVMTMCKVGVIGVYALGMSLSYTTNQAVYLTICGLHVLGFAFMPESPNYLVKIGEETKAAKTLAWLRCRRRDDPAVRDEVTRLKLEHRAFLAMPKITLMSVVRDRPAFSALRLTLTLMAMQTLSGCFALMNYAADMFARAGAEWSPDTLALIMGSLQLAGSAFTTVTIDKFGRKIPLAFSSLTVSACMAALATCFLLPAAPRWLPVLAVCACILAYGVGLAPVPMVVMAEVFSFESPACMAALATCFLLRAAPRWLPVLAVCACILAYGVGLAPVPMVVMAEVFSFELRARMAGASMAFSFFCSSMTVLFYNPAVNLVIVFYTFASVGLLGFIYTILWVPETKGKTLEEIQAHWKDKNPPPTFV</sequence>
<dbReference type="Gene3D" id="1.20.1250.20">
    <property type="entry name" value="MFS general substrate transporter like domains"/>
    <property type="match status" value="2"/>
</dbReference>
<comment type="subcellular location">
    <subcellularLocation>
        <location evidence="1">Cell membrane</location>
        <topology evidence="1">Multi-pass membrane protein</topology>
    </subcellularLocation>
</comment>
<feature type="domain" description="Major facilitator superfamily (MFS) profile" evidence="10">
    <location>
        <begin position="22"/>
        <end position="496"/>
    </location>
</feature>
<keyword evidence="2" id="KW-0813">Transport</keyword>
<keyword evidence="5 9" id="KW-0812">Transmembrane</keyword>
<feature type="transmembrane region" description="Helical" evidence="9">
    <location>
        <begin position="328"/>
        <end position="353"/>
    </location>
</feature>
<name>A0A8S4FTN2_PLUXY</name>
<dbReference type="Pfam" id="PF00083">
    <property type="entry name" value="Sugar_tr"/>
    <property type="match status" value="1"/>
</dbReference>
<feature type="transmembrane region" description="Helical" evidence="9">
    <location>
        <begin position="470"/>
        <end position="492"/>
    </location>
</feature>
<reference evidence="11" key="1">
    <citation type="submission" date="2020-11" db="EMBL/GenBank/DDBJ databases">
        <authorList>
            <person name="Whiteford S."/>
        </authorList>
    </citation>
    <scope>NUCLEOTIDE SEQUENCE</scope>
</reference>
<dbReference type="InterPro" id="IPR036259">
    <property type="entry name" value="MFS_trans_sf"/>
</dbReference>
<gene>
    <name evidence="11" type="ORF">PLXY2_LOCUS10372</name>
</gene>
<feature type="transmembrane region" description="Helical" evidence="9">
    <location>
        <begin position="387"/>
        <end position="405"/>
    </location>
</feature>
<dbReference type="PANTHER" id="PTHR48021">
    <property type="match status" value="1"/>
</dbReference>
<dbReference type="EMBL" id="CAJHNJ030000045">
    <property type="protein sequence ID" value="CAG9131426.1"/>
    <property type="molecule type" value="Genomic_DNA"/>
</dbReference>
<proteinExistence type="predicted"/>
<evidence type="ECO:0000259" key="10">
    <source>
        <dbReference type="PROSITE" id="PS50850"/>
    </source>
</evidence>
<keyword evidence="6 9" id="KW-1133">Transmembrane helix</keyword>
<keyword evidence="8" id="KW-0325">Glycoprotein</keyword>
<feature type="transmembrane region" description="Helical" evidence="9">
    <location>
        <begin position="359"/>
        <end position="380"/>
    </location>
</feature>
<feature type="transmembrane region" description="Helical" evidence="9">
    <location>
        <begin position="179"/>
        <end position="196"/>
    </location>
</feature>
<feature type="transmembrane region" description="Helical" evidence="9">
    <location>
        <begin position="266"/>
        <end position="287"/>
    </location>
</feature>
<dbReference type="InterPro" id="IPR050549">
    <property type="entry name" value="MFS_Trehalose_Transporter"/>
</dbReference>
<dbReference type="SUPFAM" id="SSF103473">
    <property type="entry name" value="MFS general substrate transporter"/>
    <property type="match status" value="2"/>
</dbReference>
<evidence type="ECO:0000256" key="2">
    <source>
        <dbReference type="ARBA" id="ARBA00022448"/>
    </source>
</evidence>
<keyword evidence="12" id="KW-1185">Reference proteome</keyword>
<evidence type="ECO:0000313" key="11">
    <source>
        <dbReference type="EMBL" id="CAG9131426.1"/>
    </source>
</evidence>
<feature type="transmembrane region" description="Helical" evidence="9">
    <location>
        <begin position="445"/>
        <end position="464"/>
    </location>
</feature>
<evidence type="ECO:0000256" key="7">
    <source>
        <dbReference type="ARBA" id="ARBA00023136"/>
    </source>
</evidence>
<dbReference type="GO" id="GO:0005886">
    <property type="term" value="C:plasma membrane"/>
    <property type="evidence" value="ECO:0007669"/>
    <property type="project" value="UniProtKB-SubCell"/>
</dbReference>
<dbReference type="InterPro" id="IPR005828">
    <property type="entry name" value="MFS_sugar_transport-like"/>
</dbReference>
<dbReference type="GO" id="GO:0022857">
    <property type="term" value="F:transmembrane transporter activity"/>
    <property type="evidence" value="ECO:0007669"/>
    <property type="project" value="InterPro"/>
</dbReference>
<keyword evidence="7 9" id="KW-0472">Membrane</keyword>
<evidence type="ECO:0000313" key="12">
    <source>
        <dbReference type="Proteomes" id="UP000653454"/>
    </source>
</evidence>
<feature type="transmembrane region" description="Helical" evidence="9">
    <location>
        <begin position="93"/>
        <end position="111"/>
    </location>
</feature>
<evidence type="ECO:0000256" key="8">
    <source>
        <dbReference type="ARBA" id="ARBA00023180"/>
    </source>
</evidence>
<evidence type="ECO:0000256" key="6">
    <source>
        <dbReference type="ARBA" id="ARBA00022989"/>
    </source>
</evidence>
<evidence type="ECO:0000256" key="4">
    <source>
        <dbReference type="ARBA" id="ARBA00022597"/>
    </source>
</evidence>
<dbReference type="InterPro" id="IPR020846">
    <property type="entry name" value="MFS_dom"/>
</dbReference>
<organism evidence="11 12">
    <name type="scientific">Plutella xylostella</name>
    <name type="common">Diamondback moth</name>
    <name type="synonym">Plutella maculipennis</name>
    <dbReference type="NCBI Taxonomy" id="51655"/>
    <lineage>
        <taxon>Eukaryota</taxon>
        <taxon>Metazoa</taxon>
        <taxon>Ecdysozoa</taxon>
        <taxon>Arthropoda</taxon>
        <taxon>Hexapoda</taxon>
        <taxon>Insecta</taxon>
        <taxon>Pterygota</taxon>
        <taxon>Neoptera</taxon>
        <taxon>Endopterygota</taxon>
        <taxon>Lepidoptera</taxon>
        <taxon>Glossata</taxon>
        <taxon>Ditrysia</taxon>
        <taxon>Yponomeutoidea</taxon>
        <taxon>Plutellidae</taxon>
        <taxon>Plutella</taxon>
    </lineage>
</organism>
<dbReference type="PRINTS" id="PR00171">
    <property type="entry name" value="SUGRTRNSPORT"/>
</dbReference>
<feature type="transmembrane region" description="Helical" evidence="9">
    <location>
        <begin position="411"/>
        <end position="433"/>
    </location>
</feature>
<evidence type="ECO:0000256" key="9">
    <source>
        <dbReference type="SAM" id="Phobius"/>
    </source>
</evidence>
<accession>A0A8S4FTN2</accession>
<keyword evidence="4" id="KW-0762">Sugar transport</keyword>
<evidence type="ECO:0000256" key="3">
    <source>
        <dbReference type="ARBA" id="ARBA00022475"/>
    </source>
</evidence>
<feature type="transmembrane region" description="Helical" evidence="9">
    <location>
        <begin position="151"/>
        <end position="173"/>
    </location>
</feature>
<dbReference type="AlphaFoldDB" id="A0A8S4FTN2"/>
<dbReference type="PROSITE" id="PS50850">
    <property type="entry name" value="MFS"/>
    <property type="match status" value="1"/>
</dbReference>
<evidence type="ECO:0000256" key="5">
    <source>
        <dbReference type="ARBA" id="ARBA00022692"/>
    </source>
</evidence>
<feature type="transmembrane region" description="Helical" evidence="9">
    <location>
        <begin position="20"/>
        <end position="43"/>
    </location>
</feature>
<feature type="transmembrane region" description="Helical" evidence="9">
    <location>
        <begin position="117"/>
        <end position="139"/>
    </location>
</feature>
<keyword evidence="3" id="KW-1003">Cell membrane</keyword>
<evidence type="ECO:0000256" key="1">
    <source>
        <dbReference type="ARBA" id="ARBA00004651"/>
    </source>
</evidence>
<dbReference type="PANTHER" id="PTHR48021:SF33">
    <property type="entry name" value="AT22075P-RELATED"/>
    <property type="match status" value="1"/>
</dbReference>
<feature type="transmembrane region" description="Helical" evidence="9">
    <location>
        <begin position="63"/>
        <end position="81"/>
    </location>
</feature>
<dbReference type="Proteomes" id="UP000653454">
    <property type="component" value="Unassembled WGS sequence"/>
</dbReference>